<organism evidence="1">
    <name type="scientific">marine sediment metagenome</name>
    <dbReference type="NCBI Taxonomy" id="412755"/>
    <lineage>
        <taxon>unclassified sequences</taxon>
        <taxon>metagenomes</taxon>
        <taxon>ecological metagenomes</taxon>
    </lineage>
</organism>
<feature type="non-terminal residue" evidence="1">
    <location>
        <position position="225"/>
    </location>
</feature>
<evidence type="ECO:0000313" key="1">
    <source>
        <dbReference type="EMBL" id="GAH74591.1"/>
    </source>
</evidence>
<proteinExistence type="predicted"/>
<accession>X1HWR8</accession>
<reference evidence="1" key="1">
    <citation type="journal article" date="2014" name="Front. Microbiol.">
        <title>High frequency of phylogenetically diverse reductive dehalogenase-homologous genes in deep subseafloor sedimentary metagenomes.</title>
        <authorList>
            <person name="Kawai M."/>
            <person name="Futagami T."/>
            <person name="Toyoda A."/>
            <person name="Takaki Y."/>
            <person name="Nishi S."/>
            <person name="Hori S."/>
            <person name="Arai W."/>
            <person name="Tsubouchi T."/>
            <person name="Morono Y."/>
            <person name="Uchiyama I."/>
            <person name="Ito T."/>
            <person name="Fujiyama A."/>
            <person name="Inagaki F."/>
            <person name="Takami H."/>
        </authorList>
    </citation>
    <scope>NUCLEOTIDE SEQUENCE</scope>
    <source>
        <strain evidence="1">Expedition CK06-06</strain>
    </source>
</reference>
<gene>
    <name evidence="1" type="ORF">S03H2_51630</name>
</gene>
<dbReference type="EMBL" id="BARU01032764">
    <property type="protein sequence ID" value="GAH74591.1"/>
    <property type="molecule type" value="Genomic_DNA"/>
</dbReference>
<protein>
    <submittedName>
        <fullName evidence="1">Uncharacterized protein</fullName>
    </submittedName>
</protein>
<comment type="caution">
    <text evidence="1">The sequence shown here is derived from an EMBL/GenBank/DDBJ whole genome shotgun (WGS) entry which is preliminary data.</text>
</comment>
<dbReference type="AlphaFoldDB" id="X1HWR8"/>
<sequence>MSQHSRTDPGPTCLGVVKHPAIGIRIPELFLPGIIAAYKARNTAGGLMLSFGRETAPEKVIRAKPGAWEITRGHTGTSIKKYMTMGAKAATRAGVTVEIEADHLIIIGSATAAVQRIAGYHAESHISAEELRKSIEYNKLAVDEAAATGVVGCFTTDTSDLFWLRADDLSPAQVRRLFAERVKPAEAKKLLRRYGSTRTFKAPGGKTVGVTISRLQAMRLALKFQ</sequence>
<name>X1HWR8_9ZZZZ</name>